<sequence length="23" mass="2355">MQKCEGATDLSSTSAHQTAVSCV</sequence>
<protein>
    <submittedName>
        <fullName evidence="2">Uncharacterized protein</fullName>
    </submittedName>
</protein>
<evidence type="ECO:0000256" key="1">
    <source>
        <dbReference type="SAM" id="MobiDB-lite"/>
    </source>
</evidence>
<accession>A0A0E9XN45</accession>
<reference evidence="2" key="1">
    <citation type="submission" date="2014-11" db="EMBL/GenBank/DDBJ databases">
        <authorList>
            <person name="Amaro Gonzalez C."/>
        </authorList>
    </citation>
    <scope>NUCLEOTIDE SEQUENCE</scope>
</reference>
<name>A0A0E9XN45_ANGAN</name>
<dbReference type="AlphaFoldDB" id="A0A0E9XN45"/>
<dbReference type="EMBL" id="GBXM01004493">
    <property type="protein sequence ID" value="JAI04085.1"/>
    <property type="molecule type" value="Transcribed_RNA"/>
</dbReference>
<feature type="compositionally biased region" description="Polar residues" evidence="1">
    <location>
        <begin position="9"/>
        <end position="23"/>
    </location>
</feature>
<organism evidence="2">
    <name type="scientific">Anguilla anguilla</name>
    <name type="common">European freshwater eel</name>
    <name type="synonym">Muraena anguilla</name>
    <dbReference type="NCBI Taxonomy" id="7936"/>
    <lineage>
        <taxon>Eukaryota</taxon>
        <taxon>Metazoa</taxon>
        <taxon>Chordata</taxon>
        <taxon>Craniata</taxon>
        <taxon>Vertebrata</taxon>
        <taxon>Euteleostomi</taxon>
        <taxon>Actinopterygii</taxon>
        <taxon>Neopterygii</taxon>
        <taxon>Teleostei</taxon>
        <taxon>Anguilliformes</taxon>
        <taxon>Anguillidae</taxon>
        <taxon>Anguilla</taxon>
    </lineage>
</organism>
<feature type="region of interest" description="Disordered" evidence="1">
    <location>
        <begin position="1"/>
        <end position="23"/>
    </location>
</feature>
<evidence type="ECO:0000313" key="2">
    <source>
        <dbReference type="EMBL" id="JAI04085.1"/>
    </source>
</evidence>
<proteinExistence type="predicted"/>
<dbReference type="PROSITE" id="PS51257">
    <property type="entry name" value="PROKAR_LIPOPROTEIN"/>
    <property type="match status" value="1"/>
</dbReference>
<reference evidence="2" key="2">
    <citation type="journal article" date="2015" name="Fish Shellfish Immunol.">
        <title>Early steps in the European eel (Anguilla anguilla)-Vibrio vulnificus interaction in the gills: Role of the RtxA13 toxin.</title>
        <authorList>
            <person name="Callol A."/>
            <person name="Pajuelo D."/>
            <person name="Ebbesson L."/>
            <person name="Teles M."/>
            <person name="MacKenzie S."/>
            <person name="Amaro C."/>
        </authorList>
    </citation>
    <scope>NUCLEOTIDE SEQUENCE</scope>
</reference>